<accession>A0ABN2T399</accession>
<name>A0ABN2T399_9MICO</name>
<reference evidence="1 2" key="1">
    <citation type="journal article" date="2019" name="Int. J. Syst. Evol. Microbiol.">
        <title>The Global Catalogue of Microorganisms (GCM) 10K type strain sequencing project: providing services to taxonomists for standard genome sequencing and annotation.</title>
        <authorList>
            <consortium name="The Broad Institute Genomics Platform"/>
            <consortium name="The Broad Institute Genome Sequencing Center for Infectious Disease"/>
            <person name="Wu L."/>
            <person name="Ma J."/>
        </authorList>
    </citation>
    <scope>NUCLEOTIDE SEQUENCE [LARGE SCALE GENOMIC DNA]</scope>
    <source>
        <strain evidence="1 2">JCM 14902</strain>
    </source>
</reference>
<dbReference type="RefSeq" id="WP_344066297.1">
    <property type="nucleotide sequence ID" value="NZ_BAAAOH010000001.1"/>
</dbReference>
<evidence type="ECO:0000313" key="1">
    <source>
        <dbReference type="EMBL" id="GAA1997834.1"/>
    </source>
</evidence>
<dbReference type="EMBL" id="BAAAOH010000001">
    <property type="protein sequence ID" value="GAA1997834.1"/>
    <property type="molecule type" value="Genomic_DNA"/>
</dbReference>
<proteinExistence type="predicted"/>
<keyword evidence="2" id="KW-1185">Reference proteome</keyword>
<organism evidence="1 2">
    <name type="scientific">Microbacterium pumilum</name>
    <dbReference type="NCBI Taxonomy" id="344165"/>
    <lineage>
        <taxon>Bacteria</taxon>
        <taxon>Bacillati</taxon>
        <taxon>Actinomycetota</taxon>
        <taxon>Actinomycetes</taxon>
        <taxon>Micrococcales</taxon>
        <taxon>Microbacteriaceae</taxon>
        <taxon>Microbacterium</taxon>
    </lineage>
</organism>
<evidence type="ECO:0000313" key="2">
    <source>
        <dbReference type="Proteomes" id="UP001500326"/>
    </source>
</evidence>
<protein>
    <submittedName>
        <fullName evidence="1">Uncharacterized protein</fullName>
    </submittedName>
</protein>
<dbReference type="Proteomes" id="UP001500326">
    <property type="component" value="Unassembled WGS sequence"/>
</dbReference>
<sequence>MATSPGTAPRSTVLTLVGAESDSLLSGLSDVPALVTLSLRETEPALAARRLTAVSSPYVIHDADPLEHVAAAWVELFEERSTLGALEVEVENLLELFEAGAAVMPDYYLVAGPETIEGTWRHWWLGALAQRAPSRVLPVEASGAALRARLRALPASRPWPDLAWLRQVQFEIPDRVGLRDQPGAA</sequence>
<comment type="caution">
    <text evidence="1">The sequence shown here is derived from an EMBL/GenBank/DDBJ whole genome shotgun (WGS) entry which is preliminary data.</text>
</comment>
<gene>
    <name evidence="1" type="ORF">GCM10009777_38740</name>
</gene>